<evidence type="ECO:0000313" key="1">
    <source>
        <dbReference type="EMBL" id="KAK9151150.1"/>
    </source>
</evidence>
<accession>A0AAP0PQW3</accession>
<organism evidence="1 2">
    <name type="scientific">Stephania yunnanensis</name>
    <dbReference type="NCBI Taxonomy" id="152371"/>
    <lineage>
        <taxon>Eukaryota</taxon>
        <taxon>Viridiplantae</taxon>
        <taxon>Streptophyta</taxon>
        <taxon>Embryophyta</taxon>
        <taxon>Tracheophyta</taxon>
        <taxon>Spermatophyta</taxon>
        <taxon>Magnoliopsida</taxon>
        <taxon>Ranunculales</taxon>
        <taxon>Menispermaceae</taxon>
        <taxon>Menispermoideae</taxon>
        <taxon>Cissampelideae</taxon>
        <taxon>Stephania</taxon>
    </lineage>
</organism>
<dbReference type="AlphaFoldDB" id="A0AAP0PQW3"/>
<comment type="caution">
    <text evidence="1">The sequence shown here is derived from an EMBL/GenBank/DDBJ whole genome shotgun (WGS) entry which is preliminary data.</text>
</comment>
<sequence>MKGWDLISQNPSTNPTYINKVGDLWSLLFTNQNNKNERREINPRVLGGGDLVMERKANLKYLIS</sequence>
<proteinExistence type="predicted"/>
<protein>
    <submittedName>
        <fullName evidence="1">Uncharacterized protein</fullName>
    </submittedName>
</protein>
<dbReference type="Proteomes" id="UP001420932">
    <property type="component" value="Unassembled WGS sequence"/>
</dbReference>
<evidence type="ECO:0000313" key="2">
    <source>
        <dbReference type="Proteomes" id="UP001420932"/>
    </source>
</evidence>
<name>A0AAP0PQW3_9MAGN</name>
<keyword evidence="2" id="KW-1185">Reference proteome</keyword>
<gene>
    <name evidence="1" type="ORF">Syun_009459</name>
</gene>
<dbReference type="EMBL" id="JBBNAF010000004">
    <property type="protein sequence ID" value="KAK9151150.1"/>
    <property type="molecule type" value="Genomic_DNA"/>
</dbReference>
<reference evidence="1 2" key="1">
    <citation type="submission" date="2024-01" db="EMBL/GenBank/DDBJ databases">
        <title>Genome assemblies of Stephania.</title>
        <authorList>
            <person name="Yang L."/>
        </authorList>
    </citation>
    <scope>NUCLEOTIDE SEQUENCE [LARGE SCALE GENOMIC DNA]</scope>
    <source>
        <strain evidence="1">YNDBR</strain>
        <tissue evidence="1">Leaf</tissue>
    </source>
</reference>